<evidence type="ECO:0000313" key="1">
    <source>
        <dbReference type="EMBL" id="KAJ2966379.1"/>
    </source>
</evidence>
<evidence type="ECO:0000313" key="2">
    <source>
        <dbReference type="Proteomes" id="UP001143910"/>
    </source>
</evidence>
<dbReference type="Proteomes" id="UP001143910">
    <property type="component" value="Unassembled WGS sequence"/>
</dbReference>
<organism evidence="1 2">
    <name type="scientific">Zarea fungicola</name>
    <dbReference type="NCBI Taxonomy" id="93591"/>
    <lineage>
        <taxon>Eukaryota</taxon>
        <taxon>Fungi</taxon>
        <taxon>Dikarya</taxon>
        <taxon>Ascomycota</taxon>
        <taxon>Pezizomycotina</taxon>
        <taxon>Sordariomycetes</taxon>
        <taxon>Hypocreomycetidae</taxon>
        <taxon>Hypocreales</taxon>
        <taxon>Cordycipitaceae</taxon>
        <taxon>Zarea</taxon>
    </lineage>
</organism>
<comment type="caution">
    <text evidence="1">The sequence shown here is derived from an EMBL/GenBank/DDBJ whole genome shotgun (WGS) entry which is preliminary data.</text>
</comment>
<gene>
    <name evidence="1" type="ORF">NQ176_g10178</name>
</gene>
<sequence length="66" mass="7687">MEETMAGITDEEIAAYLERATLIEALIVTDRWVWLKEQDEVKDAWVETVFDFKQSPRNMVVVGIKK</sequence>
<name>A0ACC1MIB7_9HYPO</name>
<keyword evidence="2" id="KW-1185">Reference proteome</keyword>
<dbReference type="EMBL" id="JANJQO010002647">
    <property type="protein sequence ID" value="KAJ2966379.1"/>
    <property type="molecule type" value="Genomic_DNA"/>
</dbReference>
<protein>
    <submittedName>
        <fullName evidence="1">Uncharacterized protein</fullName>
    </submittedName>
</protein>
<reference evidence="1" key="1">
    <citation type="submission" date="2022-08" db="EMBL/GenBank/DDBJ databases">
        <title>Genome Sequence of Lecanicillium fungicola.</title>
        <authorList>
            <person name="Buettner E."/>
        </authorList>
    </citation>
    <scope>NUCLEOTIDE SEQUENCE</scope>
    <source>
        <strain evidence="1">Babe33</strain>
    </source>
</reference>
<proteinExistence type="predicted"/>
<accession>A0ACC1MIB7</accession>